<gene>
    <name evidence="3" type="ORF">BE15_24200</name>
</gene>
<keyword evidence="2" id="KW-0732">Signal</keyword>
<dbReference type="InterPro" id="IPR052918">
    <property type="entry name" value="Motility_Chemotaxis_Reg"/>
</dbReference>
<dbReference type="PANTHER" id="PTHR35580">
    <property type="entry name" value="CELL SURFACE GLYCOPROTEIN (S-LAYER PROTEIN)-LIKE PROTEIN"/>
    <property type="match status" value="1"/>
</dbReference>
<dbReference type="PANTHER" id="PTHR35580:SF1">
    <property type="entry name" value="PHYTASE-LIKE DOMAIN-CONTAINING PROTEIN"/>
    <property type="match status" value="1"/>
</dbReference>
<comment type="caution">
    <text evidence="3">The sequence shown here is derived from an EMBL/GenBank/DDBJ whole genome shotgun (WGS) entry which is preliminary data.</text>
</comment>
<accession>A0A150QIQ4</accession>
<dbReference type="PROSITE" id="PS51257">
    <property type="entry name" value="PROKAR_LIPOPROTEIN"/>
    <property type="match status" value="1"/>
</dbReference>
<reference evidence="3 4" key="1">
    <citation type="submission" date="2014-02" db="EMBL/GenBank/DDBJ databases">
        <title>The small core and large imbalanced accessory genome model reveals a collaborative survival strategy of Sorangium cellulosum strains in nature.</title>
        <authorList>
            <person name="Han K."/>
            <person name="Peng R."/>
            <person name="Blom J."/>
            <person name="Li Y.-Z."/>
        </authorList>
    </citation>
    <scope>NUCLEOTIDE SEQUENCE [LARGE SCALE GENOMIC DNA]</scope>
    <source>
        <strain evidence="3 4">So0008-312</strain>
    </source>
</reference>
<evidence type="ECO:0008006" key="5">
    <source>
        <dbReference type="Google" id="ProtNLM"/>
    </source>
</evidence>
<dbReference type="EMBL" id="JEMA01000643">
    <property type="protein sequence ID" value="KYF67538.1"/>
    <property type="molecule type" value="Genomic_DNA"/>
</dbReference>
<feature type="region of interest" description="Disordered" evidence="1">
    <location>
        <begin position="38"/>
        <end position="58"/>
    </location>
</feature>
<sequence>MSDARRFGTGVVATLALAFTGAGACAFIAPFPEVAPDPPGAGGSGSGGGGGDVVGVEPGAGGGGEVAESCVPRAETACYTGPQGTEGVGLCAAGVAACNDDGTAVGACVGQVLPAFESCTTPADENCDGRACTGDPVQGVALGGTGDQHGRAIAVSKDAVVVVGSASGSTDLGGGPSDELGTLAEADAFLASFPRDGLSRDGLSRGGRFRFSRRFADSVARGVALSPEGDVVLAGSASGDVDFGGGVRKGRGHRADVVVARFDAAGAHQFSRRFGDAATQQATAVAVDSAGNAFVTGEFWGTLDFGEPRKGERFTLKSQGERDVFLVKLDAAGNVHWARQFGDEADQAGTGVAVDGAGNIVLVGWFSGRIGFGGEKDLLTVAKSDLFVAKLDPSGDHVWSKSANATNTAEALGVAVDGAGNVLVTGSFRSSVTLGESPRTTAGDKDVLLIRLDENGVPLWSEDYGDDADQEGAAIAVDLAGNILLTGSFWGSLEIGDEVHSARGAADVFVAKLGPDGSPLWSRRFGDSGTQAATSVAADLLGNSWVTGHFDGALDLGPGGAVTSRGAGDAFIVQIGP</sequence>
<dbReference type="Gene3D" id="2.80.10.50">
    <property type="match status" value="1"/>
</dbReference>
<dbReference type="InterPro" id="IPR011047">
    <property type="entry name" value="Quinoprotein_ADH-like_sf"/>
</dbReference>
<dbReference type="SUPFAM" id="SSF50998">
    <property type="entry name" value="Quinoprotein alcohol dehydrogenase-like"/>
    <property type="match status" value="1"/>
</dbReference>
<dbReference type="RefSeq" id="WP_061609789.1">
    <property type="nucleotide sequence ID" value="NZ_JEMA01000643.1"/>
</dbReference>
<feature type="signal peptide" evidence="2">
    <location>
        <begin position="1"/>
        <end position="24"/>
    </location>
</feature>
<feature type="compositionally biased region" description="Gly residues" evidence="1">
    <location>
        <begin position="40"/>
        <end position="58"/>
    </location>
</feature>
<name>A0A150QIQ4_SORCE</name>
<dbReference type="AlphaFoldDB" id="A0A150QIQ4"/>
<organism evidence="3 4">
    <name type="scientific">Sorangium cellulosum</name>
    <name type="common">Polyangium cellulosum</name>
    <dbReference type="NCBI Taxonomy" id="56"/>
    <lineage>
        <taxon>Bacteria</taxon>
        <taxon>Pseudomonadati</taxon>
        <taxon>Myxococcota</taxon>
        <taxon>Polyangia</taxon>
        <taxon>Polyangiales</taxon>
        <taxon>Polyangiaceae</taxon>
        <taxon>Sorangium</taxon>
    </lineage>
</organism>
<evidence type="ECO:0000256" key="1">
    <source>
        <dbReference type="SAM" id="MobiDB-lite"/>
    </source>
</evidence>
<protein>
    <recommendedName>
        <fullName evidence="5">Secreted protein</fullName>
    </recommendedName>
</protein>
<evidence type="ECO:0000313" key="3">
    <source>
        <dbReference type="EMBL" id="KYF67538.1"/>
    </source>
</evidence>
<proteinExistence type="predicted"/>
<dbReference type="OrthoDB" id="253958at2"/>
<evidence type="ECO:0000256" key="2">
    <source>
        <dbReference type="SAM" id="SignalP"/>
    </source>
</evidence>
<dbReference type="Proteomes" id="UP000075260">
    <property type="component" value="Unassembled WGS sequence"/>
</dbReference>
<evidence type="ECO:0000313" key="4">
    <source>
        <dbReference type="Proteomes" id="UP000075260"/>
    </source>
</evidence>
<feature type="chain" id="PRO_5007567001" description="Secreted protein" evidence="2">
    <location>
        <begin position="25"/>
        <end position="577"/>
    </location>
</feature>